<feature type="transmembrane region" description="Helical" evidence="10">
    <location>
        <begin position="12"/>
        <end position="32"/>
    </location>
</feature>
<dbReference type="PANTHER" id="PTHR32089">
    <property type="entry name" value="METHYL-ACCEPTING CHEMOTAXIS PROTEIN MCPB"/>
    <property type="match status" value="1"/>
</dbReference>
<dbReference type="GO" id="GO:0005886">
    <property type="term" value="C:plasma membrane"/>
    <property type="evidence" value="ECO:0007669"/>
    <property type="project" value="UniProtKB-SubCell"/>
</dbReference>
<dbReference type="Pfam" id="PF00672">
    <property type="entry name" value="HAMP"/>
    <property type="match status" value="1"/>
</dbReference>
<evidence type="ECO:0000256" key="1">
    <source>
        <dbReference type="ARBA" id="ARBA00004651"/>
    </source>
</evidence>
<sequence>MRFTLQSLRAKLIILCLFILLVPTICIGISTYEYSKSKLDEAGKAQLKNNVKLVIGMIKLMDEQVKAGHLTREEAQEKIRQEVLGEKNSENKRSIKKEYTVGETGYIWAVNKDAVSVMNPFNEGQSLTDVKTKDGVMLGREIVEKGTNGGGYLTYKWIAPDTDEIEMKVNYVELEPNWGWIVGSGAYFKEFNSGAKQVLYLVSIIAIIFVLLGTLVVSYFSTRFTKPILLIGKRLNNVAEGDFTVEEVSIKSKDEIGELARDFNNMIKSMRHLISEVHASTQQVAVSSRELTASAEQTSKATEQITIAIQESASGAEEQQVALQKTTNSLEEISVGMQRIAESASTISESSTDTAETAKLGGVALQGTVKQMNSINKSVNESDAVIKLLDGRTKEIEGMLKTIIDISDQTNLLALNAAIEAARAGEHGRGFSVVAEEVRKLADQSNKSSNQISKLIEEIQKDMEQSIQTMDKVKEEVGSGIQIVNETERKFDAILRSTGQISQQIEELASVTQQISAGVQEISASGENVASIAQQASGNSQSIAASAEEQLASMEEVTSLATSLSNMAEELQELTVKFKF</sequence>
<dbReference type="EMBL" id="LGUG01000013">
    <property type="protein sequence ID" value="KON84059.1"/>
    <property type="molecule type" value="Genomic_DNA"/>
</dbReference>
<evidence type="ECO:0000256" key="8">
    <source>
        <dbReference type="PROSITE-ProRule" id="PRU00284"/>
    </source>
</evidence>
<organism evidence="13 15">
    <name type="scientific">Aneurinibacillus migulanus</name>
    <name type="common">Bacillus migulanus</name>
    <dbReference type="NCBI Taxonomy" id="47500"/>
    <lineage>
        <taxon>Bacteria</taxon>
        <taxon>Bacillati</taxon>
        <taxon>Bacillota</taxon>
        <taxon>Bacilli</taxon>
        <taxon>Bacillales</taxon>
        <taxon>Paenibacillaceae</taxon>
        <taxon>Aneurinibacillus group</taxon>
        <taxon>Aneurinibacillus</taxon>
    </lineage>
</organism>
<dbReference type="EMBL" id="FNED01000015">
    <property type="protein sequence ID" value="SDJ31470.1"/>
    <property type="molecule type" value="Genomic_DNA"/>
</dbReference>
<dbReference type="InterPro" id="IPR003660">
    <property type="entry name" value="HAMP_dom"/>
</dbReference>
<feature type="domain" description="Methyl-accepting transducer" evidence="11">
    <location>
        <begin position="294"/>
        <end position="530"/>
    </location>
</feature>
<dbReference type="Gene3D" id="3.30.450.20">
    <property type="entry name" value="PAS domain"/>
    <property type="match status" value="1"/>
</dbReference>
<evidence type="ECO:0000256" key="7">
    <source>
        <dbReference type="ARBA" id="ARBA00029447"/>
    </source>
</evidence>
<dbReference type="SMART" id="SM01049">
    <property type="entry name" value="Cache_2"/>
    <property type="match status" value="1"/>
</dbReference>
<evidence type="ECO:0000256" key="2">
    <source>
        <dbReference type="ARBA" id="ARBA00022475"/>
    </source>
</evidence>
<gene>
    <name evidence="13" type="ORF">AF333_29240</name>
    <name evidence="14" type="ORF">SAMN04487909_115109</name>
</gene>
<protein>
    <submittedName>
        <fullName evidence="13">Chemotaxis protein</fullName>
    </submittedName>
    <submittedName>
        <fullName evidence="14">Methyl-accepting chemotaxis sensory transducer with Cache sensor</fullName>
    </submittedName>
</protein>
<keyword evidence="15" id="KW-1185">Reference proteome</keyword>
<evidence type="ECO:0000256" key="5">
    <source>
        <dbReference type="ARBA" id="ARBA00023136"/>
    </source>
</evidence>
<feature type="transmembrane region" description="Helical" evidence="10">
    <location>
        <begin position="198"/>
        <end position="220"/>
    </location>
</feature>
<evidence type="ECO:0000313" key="13">
    <source>
        <dbReference type="EMBL" id="KON84059.1"/>
    </source>
</evidence>
<comment type="similarity">
    <text evidence="7">Belongs to the methyl-accepting chemotaxis (MCP) protein family.</text>
</comment>
<dbReference type="CDD" id="cd11386">
    <property type="entry name" value="MCP_signal"/>
    <property type="match status" value="1"/>
</dbReference>
<reference evidence="14 16" key="2">
    <citation type="submission" date="2016-10" db="EMBL/GenBank/DDBJ databases">
        <authorList>
            <person name="de Groot N.N."/>
        </authorList>
    </citation>
    <scope>NUCLEOTIDE SEQUENCE [LARGE SCALE GENOMIC DNA]</scope>
    <source>
        <strain evidence="14 16">DSM 2895</strain>
    </source>
</reference>
<comment type="subcellular location">
    <subcellularLocation>
        <location evidence="1">Cell membrane</location>
        <topology evidence="1">Multi-pass membrane protein</topology>
    </subcellularLocation>
</comment>
<feature type="coiled-coil region" evidence="9">
    <location>
        <begin position="438"/>
        <end position="476"/>
    </location>
</feature>
<dbReference type="Gene3D" id="1.10.287.950">
    <property type="entry name" value="Methyl-accepting chemotaxis protein"/>
    <property type="match status" value="1"/>
</dbReference>
<dbReference type="PROSITE" id="PS50111">
    <property type="entry name" value="CHEMOTAXIS_TRANSDUC_2"/>
    <property type="match status" value="1"/>
</dbReference>
<dbReference type="InterPro" id="IPR004089">
    <property type="entry name" value="MCPsignal_dom"/>
</dbReference>
<dbReference type="SMART" id="SM00304">
    <property type="entry name" value="HAMP"/>
    <property type="match status" value="2"/>
</dbReference>
<evidence type="ECO:0000256" key="3">
    <source>
        <dbReference type="ARBA" id="ARBA00022692"/>
    </source>
</evidence>
<evidence type="ECO:0000256" key="9">
    <source>
        <dbReference type="SAM" id="Coils"/>
    </source>
</evidence>
<dbReference type="GO" id="GO:0007165">
    <property type="term" value="P:signal transduction"/>
    <property type="evidence" value="ECO:0007669"/>
    <property type="project" value="UniProtKB-KW"/>
</dbReference>
<dbReference type="RefSeq" id="WP_043067072.1">
    <property type="nucleotide sequence ID" value="NZ_BJOA01000147.1"/>
</dbReference>
<evidence type="ECO:0000313" key="16">
    <source>
        <dbReference type="Proteomes" id="UP000182836"/>
    </source>
</evidence>
<proteinExistence type="inferred from homology"/>
<keyword evidence="3 10" id="KW-0812">Transmembrane</keyword>
<dbReference type="AlphaFoldDB" id="A0A0D1W4A3"/>
<keyword evidence="9" id="KW-0175">Coiled coil</keyword>
<keyword evidence="2" id="KW-1003">Cell membrane</keyword>
<reference evidence="13 15" key="1">
    <citation type="submission" date="2015-07" db="EMBL/GenBank/DDBJ databases">
        <title>Fjat-14205 dsm 2895.</title>
        <authorList>
            <person name="Liu B."/>
            <person name="Wang J."/>
            <person name="Zhu Y."/>
            <person name="Liu G."/>
            <person name="Chen Q."/>
            <person name="Chen Z."/>
            <person name="Lan J."/>
            <person name="Che J."/>
            <person name="Ge C."/>
            <person name="Shi H."/>
            <person name="Pan Z."/>
            <person name="Liu X."/>
        </authorList>
    </citation>
    <scope>NUCLEOTIDE SEQUENCE [LARGE SCALE GENOMIC DNA]</scope>
    <source>
        <strain evidence="13 15">DSM 2895</strain>
    </source>
</reference>
<dbReference type="CDD" id="cd06225">
    <property type="entry name" value="HAMP"/>
    <property type="match status" value="1"/>
</dbReference>
<feature type="domain" description="HAMP" evidence="12">
    <location>
        <begin position="222"/>
        <end position="275"/>
    </location>
</feature>
<dbReference type="Proteomes" id="UP000037269">
    <property type="component" value="Unassembled WGS sequence"/>
</dbReference>
<name>A0A0D1W4A3_ANEMI</name>
<dbReference type="Proteomes" id="UP000182836">
    <property type="component" value="Unassembled WGS sequence"/>
</dbReference>
<keyword evidence="6 8" id="KW-0807">Transducer</keyword>
<dbReference type="STRING" id="47500.AF333_29240"/>
<dbReference type="SUPFAM" id="SSF58104">
    <property type="entry name" value="Methyl-accepting chemotaxis protein (MCP) signaling domain"/>
    <property type="match status" value="1"/>
</dbReference>
<dbReference type="InterPro" id="IPR033480">
    <property type="entry name" value="sCache_2"/>
</dbReference>
<evidence type="ECO:0000313" key="14">
    <source>
        <dbReference type="EMBL" id="SDJ31470.1"/>
    </source>
</evidence>
<dbReference type="PROSITE" id="PS50885">
    <property type="entry name" value="HAMP"/>
    <property type="match status" value="1"/>
</dbReference>
<evidence type="ECO:0000256" key="10">
    <source>
        <dbReference type="SAM" id="Phobius"/>
    </source>
</evidence>
<evidence type="ECO:0000313" key="15">
    <source>
        <dbReference type="Proteomes" id="UP000037269"/>
    </source>
</evidence>
<dbReference type="SMART" id="SM00283">
    <property type="entry name" value="MA"/>
    <property type="match status" value="1"/>
</dbReference>
<dbReference type="GeneID" id="42309217"/>
<accession>A0A0D1W4A3</accession>
<dbReference type="OrthoDB" id="9810264at2"/>
<evidence type="ECO:0000256" key="4">
    <source>
        <dbReference type="ARBA" id="ARBA00022989"/>
    </source>
</evidence>
<dbReference type="PANTHER" id="PTHR32089:SF114">
    <property type="entry name" value="METHYL-ACCEPTING CHEMOTAXIS PROTEIN MCPB"/>
    <property type="match status" value="1"/>
</dbReference>
<evidence type="ECO:0000256" key="6">
    <source>
        <dbReference type="ARBA" id="ARBA00023224"/>
    </source>
</evidence>
<evidence type="ECO:0000259" key="12">
    <source>
        <dbReference type="PROSITE" id="PS50885"/>
    </source>
</evidence>
<dbReference type="Pfam" id="PF17200">
    <property type="entry name" value="sCache_2"/>
    <property type="match status" value="1"/>
</dbReference>
<keyword evidence="4 10" id="KW-1133">Transmembrane helix</keyword>
<keyword evidence="5 10" id="KW-0472">Membrane</keyword>
<dbReference type="Gene3D" id="6.10.340.10">
    <property type="match status" value="1"/>
</dbReference>
<dbReference type="PATRIC" id="fig|47500.12.peg.5615"/>
<dbReference type="Pfam" id="PF00015">
    <property type="entry name" value="MCPsignal"/>
    <property type="match status" value="1"/>
</dbReference>
<evidence type="ECO:0000259" key="11">
    <source>
        <dbReference type="PROSITE" id="PS50111"/>
    </source>
</evidence>